<dbReference type="PROSITE" id="PS51203">
    <property type="entry name" value="CS"/>
    <property type="match status" value="1"/>
</dbReference>
<keyword evidence="3" id="KW-0862">Zinc</keyword>
<protein>
    <recommendedName>
        <fullName evidence="4">CS domain-containing protein</fullName>
    </recommendedName>
</protein>
<keyword evidence="1" id="KW-0479">Metal-binding</keyword>
<dbReference type="SUPFAM" id="SSF49764">
    <property type="entry name" value="HSP20-like chaperones"/>
    <property type="match status" value="1"/>
</dbReference>
<name>A0AAF0E050_9BASI</name>
<keyword evidence="6" id="KW-1185">Reference proteome</keyword>
<dbReference type="Gene3D" id="4.10.1130.20">
    <property type="match status" value="1"/>
</dbReference>
<evidence type="ECO:0000313" key="5">
    <source>
        <dbReference type="EMBL" id="WFD02219.1"/>
    </source>
</evidence>
<accession>A0AAF0E050</accession>
<evidence type="ECO:0000259" key="4">
    <source>
        <dbReference type="PROSITE" id="PS51203"/>
    </source>
</evidence>
<sequence length="153" mass="17009">MPGYTCCKRRVLDFDDFLLIAPCTTAEHGHLFAPPVPASGEKVNCRLDHYETPDDVRITVYAKAVDSAKSVVNIQPEEVRLDLHLDPVGSITHARRFERVLLPYASVHPEKSSFTISKMKVDLILVKAAPNQSWPALERGDPVHGYGVTFGNK</sequence>
<dbReference type="Proteomes" id="UP001214603">
    <property type="component" value="Chromosome 1"/>
</dbReference>
<dbReference type="InterPro" id="IPR007051">
    <property type="entry name" value="CHORD_dom"/>
</dbReference>
<dbReference type="InterPro" id="IPR008978">
    <property type="entry name" value="HSP20-like_chaperone"/>
</dbReference>
<reference evidence="5" key="1">
    <citation type="submission" date="2023-03" db="EMBL/GenBank/DDBJ databases">
        <title>Mating type loci evolution in Malassezia.</title>
        <authorList>
            <person name="Coelho M.A."/>
        </authorList>
    </citation>
    <scope>NUCLEOTIDE SEQUENCE</scope>
    <source>
        <strain evidence="5">CBS 7876</strain>
    </source>
</reference>
<dbReference type="AlphaFoldDB" id="A0AAF0E050"/>
<dbReference type="GO" id="GO:0046872">
    <property type="term" value="F:metal ion binding"/>
    <property type="evidence" value="ECO:0007669"/>
    <property type="project" value="UniProtKB-KW"/>
</dbReference>
<dbReference type="CDD" id="cd06466">
    <property type="entry name" value="p23_CS_SGT1_like"/>
    <property type="match status" value="1"/>
</dbReference>
<keyword evidence="2" id="KW-0677">Repeat</keyword>
<evidence type="ECO:0000313" key="6">
    <source>
        <dbReference type="Proteomes" id="UP001214603"/>
    </source>
</evidence>
<evidence type="ECO:0000256" key="2">
    <source>
        <dbReference type="ARBA" id="ARBA00022737"/>
    </source>
</evidence>
<proteinExistence type="predicted"/>
<dbReference type="Pfam" id="PF04968">
    <property type="entry name" value="CHORD"/>
    <property type="match status" value="1"/>
</dbReference>
<dbReference type="InterPro" id="IPR007052">
    <property type="entry name" value="CS_dom"/>
</dbReference>
<dbReference type="PANTHER" id="PTHR46983">
    <property type="entry name" value="CYSTEINE AND HISTIDINE-RICH DOMAIN-CONTAINING PROTEIN 1"/>
    <property type="match status" value="1"/>
</dbReference>
<dbReference type="Pfam" id="PF04969">
    <property type="entry name" value="CS"/>
    <property type="match status" value="1"/>
</dbReference>
<feature type="domain" description="CS" evidence="4">
    <location>
        <begin position="42"/>
        <end position="138"/>
    </location>
</feature>
<evidence type="ECO:0000256" key="3">
    <source>
        <dbReference type="ARBA" id="ARBA00022833"/>
    </source>
</evidence>
<organism evidence="5 6">
    <name type="scientific">Malassezia obtusa</name>
    <dbReference type="NCBI Taxonomy" id="76774"/>
    <lineage>
        <taxon>Eukaryota</taxon>
        <taxon>Fungi</taxon>
        <taxon>Dikarya</taxon>
        <taxon>Basidiomycota</taxon>
        <taxon>Ustilaginomycotina</taxon>
        <taxon>Malasseziomycetes</taxon>
        <taxon>Malasseziales</taxon>
        <taxon>Malasseziaceae</taxon>
        <taxon>Malassezia</taxon>
    </lineage>
</organism>
<dbReference type="EMBL" id="CP119934">
    <property type="protein sequence ID" value="WFD02219.1"/>
    <property type="molecule type" value="Genomic_DNA"/>
</dbReference>
<dbReference type="InterPro" id="IPR039790">
    <property type="entry name" value="CHRD1"/>
</dbReference>
<evidence type="ECO:0000256" key="1">
    <source>
        <dbReference type="ARBA" id="ARBA00022723"/>
    </source>
</evidence>
<gene>
    <name evidence="5" type="ORF">MOBT1_000900</name>
</gene>
<dbReference type="PANTHER" id="PTHR46983:SF3">
    <property type="entry name" value="CHPADIPLOID STATE MAINTENANCE PROTEIN CHPA"/>
    <property type="match status" value="1"/>
</dbReference>
<dbReference type="Gene3D" id="2.60.40.790">
    <property type="match status" value="1"/>
</dbReference>